<evidence type="ECO:0000313" key="10">
    <source>
        <dbReference type="EMBL" id="AEV34277.1"/>
    </source>
</evidence>
<feature type="transmembrane region" description="Helical" evidence="7">
    <location>
        <begin position="287"/>
        <end position="312"/>
    </location>
</feature>
<dbReference type="InterPro" id="IPR050250">
    <property type="entry name" value="Macrolide_Exporter_MacB"/>
</dbReference>
<accession>G8R4W3</accession>
<dbReference type="PANTHER" id="PTHR30572:SF4">
    <property type="entry name" value="ABC TRANSPORTER PERMEASE YTRF"/>
    <property type="match status" value="1"/>
</dbReference>
<evidence type="ECO:0000256" key="2">
    <source>
        <dbReference type="ARBA" id="ARBA00022475"/>
    </source>
</evidence>
<protein>
    <submittedName>
        <fullName evidence="10">ABC-type antimicrobial peptide transport system, permease component</fullName>
    </submittedName>
</protein>
<dbReference type="STRING" id="926562.Oweho_3326"/>
<feature type="domain" description="MacB-like periplasmic core" evidence="9">
    <location>
        <begin position="20"/>
        <end position="250"/>
    </location>
</feature>
<evidence type="ECO:0000256" key="5">
    <source>
        <dbReference type="ARBA" id="ARBA00023136"/>
    </source>
</evidence>
<feature type="transmembrane region" description="Helical" evidence="7">
    <location>
        <begin position="380"/>
        <end position="403"/>
    </location>
</feature>
<dbReference type="OrthoDB" id="9770036at2"/>
<gene>
    <name evidence="10" type="ordered locus">Oweho_3326</name>
</gene>
<keyword evidence="4 7" id="KW-1133">Transmembrane helix</keyword>
<dbReference type="GO" id="GO:0022857">
    <property type="term" value="F:transmembrane transporter activity"/>
    <property type="evidence" value="ECO:0007669"/>
    <property type="project" value="TreeGrafter"/>
</dbReference>
<sequence>MDRDQWQEILVVLGRNKLRTFLTAFGVFWGIFMLVIMMGSGKGLQNGASAGFGGTATNSIFIWTQLTSMPYKGFKRGRNFNFRNSDVPALRAAVPDIEVLAPRCQAGGHRGSANVTRGVKTGAFNIYGDYPEFQQVQPSEMVQGRFLNYNDLRDKRKICVIGMEVYNSLYTSGEDPIGTYIKAQGINYKVVGLFKSKSDDPNRSEEQEKAIYIPLTTFQQAYNWGDIIGWFSITSKDGVSVTEVGDKVKSVLKERHKVNPEDDQALGSWNMEEAYNRMMSLLTGINLLSLIVGTLTLLAGAIGVSNIMLVIVKERTREFGVRRALGATPSSIMIQVILESVVLTTAAGIIGIICGVWLLELITMLMNSFSEQSGFFRNPGVELSIVLTALFILIVAGVLAGIIPARKAVSVRPVEALRYE</sequence>
<dbReference type="Pfam" id="PF02687">
    <property type="entry name" value="FtsX"/>
    <property type="match status" value="1"/>
</dbReference>
<proteinExistence type="inferred from homology"/>
<dbReference type="Pfam" id="PF12704">
    <property type="entry name" value="MacB_PCD"/>
    <property type="match status" value="1"/>
</dbReference>
<dbReference type="PANTHER" id="PTHR30572">
    <property type="entry name" value="MEMBRANE COMPONENT OF TRANSPORTER-RELATED"/>
    <property type="match status" value="1"/>
</dbReference>
<dbReference type="EMBL" id="CP003156">
    <property type="protein sequence ID" value="AEV34277.1"/>
    <property type="molecule type" value="Genomic_DNA"/>
</dbReference>
<evidence type="ECO:0000256" key="4">
    <source>
        <dbReference type="ARBA" id="ARBA00022989"/>
    </source>
</evidence>
<dbReference type="HOGENOM" id="CLU_000604_8_0_10"/>
<dbReference type="AlphaFoldDB" id="G8R4W3"/>
<reference evidence="10 11" key="1">
    <citation type="journal article" date="2012" name="Stand. Genomic Sci.">
        <title>Genome sequence of the orange-pigmented seawater bacterium Owenweeksia hongkongensis type strain (UST20020801(T)).</title>
        <authorList>
            <person name="Riedel T."/>
            <person name="Held B."/>
            <person name="Nolan M."/>
            <person name="Lucas S."/>
            <person name="Lapidus A."/>
            <person name="Tice H."/>
            <person name="Del Rio T.G."/>
            <person name="Cheng J.F."/>
            <person name="Han C."/>
            <person name="Tapia R."/>
            <person name="Goodwin L.A."/>
            <person name="Pitluck S."/>
            <person name="Liolios K."/>
            <person name="Mavromatis K."/>
            <person name="Pagani I."/>
            <person name="Ivanova N."/>
            <person name="Mikhailova N."/>
            <person name="Pati A."/>
            <person name="Chen A."/>
            <person name="Palaniappan K."/>
            <person name="Rohde M."/>
            <person name="Tindall B.J."/>
            <person name="Detter J.C."/>
            <person name="Goker M."/>
            <person name="Woyke T."/>
            <person name="Bristow J."/>
            <person name="Eisen J.A."/>
            <person name="Markowitz V."/>
            <person name="Hugenholtz P."/>
            <person name="Klenk H.P."/>
            <person name="Kyrpides N.C."/>
        </authorList>
    </citation>
    <scope>NUCLEOTIDE SEQUENCE</scope>
    <source>
        <strain evidence="11">DSM 17368 / JCM 12287 / NRRL B-23963</strain>
    </source>
</reference>
<evidence type="ECO:0000256" key="3">
    <source>
        <dbReference type="ARBA" id="ARBA00022692"/>
    </source>
</evidence>
<evidence type="ECO:0000256" key="6">
    <source>
        <dbReference type="ARBA" id="ARBA00038076"/>
    </source>
</evidence>
<dbReference type="eggNOG" id="COG0577">
    <property type="taxonomic scope" value="Bacteria"/>
</dbReference>
<keyword evidence="3 7" id="KW-0812">Transmembrane</keyword>
<evidence type="ECO:0000256" key="7">
    <source>
        <dbReference type="SAM" id="Phobius"/>
    </source>
</evidence>
<keyword evidence="5 7" id="KW-0472">Membrane</keyword>
<evidence type="ECO:0000259" key="9">
    <source>
        <dbReference type="Pfam" id="PF12704"/>
    </source>
</evidence>
<name>G8R4W3_OWEHD</name>
<comment type="subcellular location">
    <subcellularLocation>
        <location evidence="1">Cell membrane</location>
        <topology evidence="1">Multi-pass membrane protein</topology>
    </subcellularLocation>
</comment>
<evidence type="ECO:0000259" key="8">
    <source>
        <dbReference type="Pfam" id="PF02687"/>
    </source>
</evidence>
<evidence type="ECO:0000313" key="11">
    <source>
        <dbReference type="Proteomes" id="UP000005631"/>
    </source>
</evidence>
<feature type="transmembrane region" description="Helical" evidence="7">
    <location>
        <begin position="21"/>
        <end position="41"/>
    </location>
</feature>
<dbReference type="InterPro" id="IPR003838">
    <property type="entry name" value="ABC3_permease_C"/>
</dbReference>
<comment type="similarity">
    <text evidence="6">Belongs to the ABC-4 integral membrane protein family.</text>
</comment>
<dbReference type="RefSeq" id="WP_014203624.1">
    <property type="nucleotide sequence ID" value="NC_016599.1"/>
</dbReference>
<keyword evidence="11" id="KW-1185">Reference proteome</keyword>
<dbReference type="GO" id="GO:0005886">
    <property type="term" value="C:plasma membrane"/>
    <property type="evidence" value="ECO:0007669"/>
    <property type="project" value="UniProtKB-SubCell"/>
</dbReference>
<dbReference type="KEGG" id="oho:Oweho_3326"/>
<dbReference type="PATRIC" id="fig|926562.3.peg.3347"/>
<dbReference type="InterPro" id="IPR025857">
    <property type="entry name" value="MacB_PCD"/>
</dbReference>
<organism evidence="10 11">
    <name type="scientific">Owenweeksia hongkongensis (strain DSM 17368 / CIP 108786 / JCM 12287 / NRRL B-23963 / UST20020801)</name>
    <dbReference type="NCBI Taxonomy" id="926562"/>
    <lineage>
        <taxon>Bacteria</taxon>
        <taxon>Pseudomonadati</taxon>
        <taxon>Bacteroidota</taxon>
        <taxon>Flavobacteriia</taxon>
        <taxon>Flavobacteriales</taxon>
        <taxon>Owenweeksiaceae</taxon>
        <taxon>Owenweeksia</taxon>
    </lineage>
</organism>
<dbReference type="Proteomes" id="UP000005631">
    <property type="component" value="Chromosome"/>
</dbReference>
<evidence type="ECO:0000256" key="1">
    <source>
        <dbReference type="ARBA" id="ARBA00004651"/>
    </source>
</evidence>
<feature type="domain" description="ABC3 transporter permease C-terminal" evidence="8">
    <location>
        <begin position="291"/>
        <end position="410"/>
    </location>
</feature>
<keyword evidence="2" id="KW-1003">Cell membrane</keyword>
<feature type="transmembrane region" description="Helical" evidence="7">
    <location>
        <begin position="332"/>
        <end position="359"/>
    </location>
</feature>